<reference evidence="1" key="2">
    <citation type="submission" date="2021-09" db="EMBL/GenBank/DDBJ databases">
        <authorList>
            <person name="Gilroy R."/>
        </authorList>
    </citation>
    <scope>NUCLEOTIDE SEQUENCE</scope>
    <source>
        <strain evidence="1">CHK179-5677</strain>
    </source>
</reference>
<gene>
    <name evidence="1" type="ORF">K8V01_08270</name>
</gene>
<accession>A0A921MM89</accession>
<name>A0A921MM89_9FIRM</name>
<protein>
    <submittedName>
        <fullName evidence="1">Uncharacterized protein</fullName>
    </submittedName>
</protein>
<dbReference type="Proteomes" id="UP000760668">
    <property type="component" value="Unassembled WGS sequence"/>
</dbReference>
<evidence type="ECO:0000313" key="2">
    <source>
        <dbReference type="Proteomes" id="UP000760668"/>
    </source>
</evidence>
<organism evidence="1 2">
    <name type="scientific">Pseudoflavonifractor capillosus</name>
    <dbReference type="NCBI Taxonomy" id="106588"/>
    <lineage>
        <taxon>Bacteria</taxon>
        <taxon>Bacillati</taxon>
        <taxon>Bacillota</taxon>
        <taxon>Clostridia</taxon>
        <taxon>Eubacteriales</taxon>
        <taxon>Oscillospiraceae</taxon>
        <taxon>Pseudoflavonifractor</taxon>
    </lineage>
</organism>
<sequence length="143" mass="15570">MEENWTVLLGGRRRIKAGKGMELRLLSALELLEAGREAEQLAHREEEKALCANACLLARALERGGKPVFTDGEAALKGLSAGEIGTLARLWSGLNRAENPGPEDGEERVDALKKAWSTRLRRAFAGVCSKHSGPSPRRRGQGR</sequence>
<dbReference type="RefSeq" id="WP_295368232.1">
    <property type="nucleotide sequence ID" value="NZ_DYUC01000082.1"/>
</dbReference>
<reference evidence="1" key="1">
    <citation type="journal article" date="2021" name="PeerJ">
        <title>Extensive microbial diversity within the chicken gut microbiome revealed by metagenomics and culture.</title>
        <authorList>
            <person name="Gilroy R."/>
            <person name="Ravi A."/>
            <person name="Getino M."/>
            <person name="Pursley I."/>
            <person name="Horton D.L."/>
            <person name="Alikhan N.F."/>
            <person name="Baker D."/>
            <person name="Gharbi K."/>
            <person name="Hall N."/>
            <person name="Watson M."/>
            <person name="Adriaenssens E.M."/>
            <person name="Foster-Nyarko E."/>
            <person name="Jarju S."/>
            <person name="Secka A."/>
            <person name="Antonio M."/>
            <person name="Oren A."/>
            <person name="Chaudhuri R.R."/>
            <person name="La Ragione R."/>
            <person name="Hildebrand F."/>
            <person name="Pallen M.J."/>
        </authorList>
    </citation>
    <scope>NUCLEOTIDE SEQUENCE</scope>
    <source>
        <strain evidence="1">CHK179-5677</strain>
    </source>
</reference>
<comment type="caution">
    <text evidence="1">The sequence shown here is derived from an EMBL/GenBank/DDBJ whole genome shotgun (WGS) entry which is preliminary data.</text>
</comment>
<proteinExistence type="predicted"/>
<dbReference type="AlphaFoldDB" id="A0A921MM89"/>
<evidence type="ECO:0000313" key="1">
    <source>
        <dbReference type="EMBL" id="HJG86999.1"/>
    </source>
</evidence>
<dbReference type="EMBL" id="DYUC01000082">
    <property type="protein sequence ID" value="HJG86999.1"/>
    <property type="molecule type" value="Genomic_DNA"/>
</dbReference>